<proteinExistence type="predicted"/>
<feature type="non-terminal residue" evidence="1">
    <location>
        <position position="1"/>
    </location>
</feature>
<dbReference type="Proteomes" id="UP000324800">
    <property type="component" value="Unassembled WGS sequence"/>
</dbReference>
<sequence>DETLLLLKADKTQLIDSFTKGETNNLLNNKADTGVSYTKGEDDALLLLKADKQTTYTKTESDQLISQIDTGSSYTITAKKTFNKTCRFVNSIDGMSTVIGSSFIKSGADNTVVLLGVCGIKTIAEFGRSDYDSNYVKQTGQLSQIITEKLINTDITESFDNLESRQYATKYDIEGAFVKKTGQNLQVIEGYLRKGNEAGDVSEDVEDYITRGFAEGNYVTNNSAAAQKILGVLLANGTTKLLSEFTGTPTDLSNYYTKTQTYSQTEANNIFVRLEGSIQQTITERLKYVSPFGGTYDETQDAVENTYLTQSKVDAKLINYVNTTNNQSINGTKILNANVNATGFVKTGKDDTSVLLPDGGDRLLSSFDGIEDLTLFAFSRNDVGHNQNIMVYISEKGFYLGVSIGSVDQDTSLKGNTQIAIAGVYYTDYESLMRATSYLYGDGKINIVDDWHIHSTIDRMKSMFWVQNVVQKQTEAIGDIFQPYDPMNNKTFVPHRSAYFVKEGLICMIQIDGNDTPDVVVNQGLGYYPMN</sequence>
<gene>
    <name evidence="1" type="ORF">EZS28_017269</name>
</gene>
<comment type="caution">
    <text evidence="1">The sequence shown here is derived from an EMBL/GenBank/DDBJ whole genome shotgun (WGS) entry which is preliminary data.</text>
</comment>
<protein>
    <submittedName>
        <fullName evidence="1">Uncharacterized protein</fullName>
    </submittedName>
</protein>
<dbReference type="EMBL" id="SNRW01004474">
    <property type="protein sequence ID" value="KAA6387203.1"/>
    <property type="molecule type" value="Genomic_DNA"/>
</dbReference>
<dbReference type="AlphaFoldDB" id="A0A5J4VXY1"/>
<organism evidence="1 2">
    <name type="scientific">Streblomastix strix</name>
    <dbReference type="NCBI Taxonomy" id="222440"/>
    <lineage>
        <taxon>Eukaryota</taxon>
        <taxon>Metamonada</taxon>
        <taxon>Preaxostyla</taxon>
        <taxon>Oxymonadida</taxon>
        <taxon>Streblomastigidae</taxon>
        <taxon>Streblomastix</taxon>
    </lineage>
</organism>
<reference evidence="1 2" key="1">
    <citation type="submission" date="2019-03" db="EMBL/GenBank/DDBJ databases">
        <title>Single cell metagenomics reveals metabolic interactions within the superorganism composed of flagellate Streblomastix strix and complex community of Bacteroidetes bacteria on its surface.</title>
        <authorList>
            <person name="Treitli S.C."/>
            <person name="Kolisko M."/>
            <person name="Husnik F."/>
            <person name="Keeling P."/>
            <person name="Hampl V."/>
        </authorList>
    </citation>
    <scope>NUCLEOTIDE SEQUENCE [LARGE SCALE GENOMIC DNA]</scope>
    <source>
        <strain evidence="1">ST1C</strain>
    </source>
</reference>
<evidence type="ECO:0000313" key="2">
    <source>
        <dbReference type="Proteomes" id="UP000324800"/>
    </source>
</evidence>
<name>A0A5J4VXY1_9EUKA</name>
<evidence type="ECO:0000313" key="1">
    <source>
        <dbReference type="EMBL" id="KAA6387203.1"/>
    </source>
</evidence>
<accession>A0A5J4VXY1</accession>